<evidence type="ECO:0000256" key="1">
    <source>
        <dbReference type="SAM" id="MobiDB-lite"/>
    </source>
</evidence>
<evidence type="ECO:0000259" key="2">
    <source>
        <dbReference type="Pfam" id="PF07486"/>
    </source>
</evidence>
<feature type="region of interest" description="Disordered" evidence="1">
    <location>
        <begin position="92"/>
        <end position="113"/>
    </location>
</feature>
<reference evidence="3 4" key="1">
    <citation type="submission" date="2019-08" db="EMBL/GenBank/DDBJ databases">
        <title>In-depth cultivation of the pig gut microbiome towards novel bacterial diversity and tailored functional studies.</title>
        <authorList>
            <person name="Wylensek D."/>
            <person name="Hitch T.C.A."/>
            <person name="Clavel T."/>
        </authorList>
    </citation>
    <scope>NUCLEOTIDE SEQUENCE [LARGE SCALE GENOMIC DNA]</scope>
    <source>
        <strain evidence="3 4">BSM-383-APC-4H</strain>
    </source>
</reference>
<feature type="compositionally biased region" description="Basic and acidic residues" evidence="1">
    <location>
        <begin position="92"/>
        <end position="107"/>
    </location>
</feature>
<evidence type="ECO:0000313" key="3">
    <source>
        <dbReference type="EMBL" id="MSU82906.1"/>
    </source>
</evidence>
<organism evidence="3 4">
    <name type="scientific">Anaerobutyricum soehngenii</name>
    <dbReference type="NCBI Taxonomy" id="105843"/>
    <lineage>
        <taxon>Bacteria</taxon>
        <taxon>Bacillati</taxon>
        <taxon>Bacillota</taxon>
        <taxon>Clostridia</taxon>
        <taxon>Lachnospirales</taxon>
        <taxon>Lachnospiraceae</taxon>
        <taxon>Anaerobutyricum</taxon>
    </lineage>
</organism>
<gene>
    <name evidence="3" type="ORF">FYJ25_11275</name>
</gene>
<proteinExistence type="predicted"/>
<feature type="domain" description="Cell wall hydrolase SleB" evidence="2">
    <location>
        <begin position="148"/>
        <end position="248"/>
    </location>
</feature>
<name>A0A6N7Y402_9FIRM</name>
<protein>
    <submittedName>
        <fullName evidence="3">Cell wall hydrolase</fullName>
    </submittedName>
</protein>
<evidence type="ECO:0000313" key="4">
    <source>
        <dbReference type="Proteomes" id="UP000433359"/>
    </source>
</evidence>
<dbReference type="AlphaFoldDB" id="A0A6N7Y402"/>
<dbReference type="Proteomes" id="UP000433359">
    <property type="component" value="Unassembled WGS sequence"/>
</dbReference>
<keyword evidence="3" id="KW-0378">Hydrolase</keyword>
<dbReference type="Pfam" id="PF07486">
    <property type="entry name" value="Hydrolase_2"/>
    <property type="match status" value="1"/>
</dbReference>
<dbReference type="InterPro" id="IPR042047">
    <property type="entry name" value="SleB_dom1"/>
</dbReference>
<dbReference type="EMBL" id="VULP01000026">
    <property type="protein sequence ID" value="MSU82906.1"/>
    <property type="molecule type" value="Genomic_DNA"/>
</dbReference>
<sequence length="255" mass="30306">MIPRSKNQKCIFFVFLSYIIRNRDSEIIRQEKNMNRKKHGNYRHILLVLVLWLFWFQNVSASQMLFPFVADDWISFEGRTFLQLQQEKKQTEIKKQRNHKKSNEKSNKISNKKKVKETMAVPVKYDNEISAGDRQILYKVVSMECDTGYEGSLAVISCMLNRLESDKYPDDLMDVVREKAQFSAYYDKKTETYPYIDRKPSQECIQAVDDALAGKKRNLPSYIMYFRASSYKKLKGYKKYGQIGDNTYFYKEEDR</sequence>
<dbReference type="GO" id="GO:0016787">
    <property type="term" value="F:hydrolase activity"/>
    <property type="evidence" value="ECO:0007669"/>
    <property type="project" value="UniProtKB-KW"/>
</dbReference>
<accession>A0A6N7Y402</accession>
<dbReference type="Gene3D" id="1.10.10.2520">
    <property type="entry name" value="Cell wall hydrolase SleB, domain 1"/>
    <property type="match status" value="1"/>
</dbReference>
<dbReference type="InterPro" id="IPR011105">
    <property type="entry name" value="Cell_wall_hydrolase_SleB"/>
</dbReference>
<comment type="caution">
    <text evidence="3">The sequence shown here is derived from an EMBL/GenBank/DDBJ whole genome shotgun (WGS) entry which is preliminary data.</text>
</comment>